<gene>
    <name evidence="12" type="primary">recN</name>
    <name evidence="12" type="ORF">KCX74_11860</name>
</gene>
<keyword evidence="5 9" id="KW-0227">DNA damage</keyword>
<reference evidence="12" key="1">
    <citation type="submission" date="2021-04" db="EMBL/GenBank/DDBJ databases">
        <title>Isolation and polyphasic classification of algal microorganism.</title>
        <authorList>
            <person name="Wang S."/>
        </authorList>
    </citation>
    <scope>NUCLEOTIDE SEQUENCE</scope>
    <source>
        <strain evidence="12">720a</strain>
    </source>
</reference>
<dbReference type="PANTHER" id="PTHR11059">
    <property type="entry name" value="DNA REPAIR PROTEIN RECN"/>
    <property type="match status" value="1"/>
</dbReference>
<dbReference type="FunFam" id="3.40.50.300:FF:000356">
    <property type="entry name" value="DNA repair protein RecN"/>
    <property type="match status" value="1"/>
</dbReference>
<feature type="coiled-coil region" evidence="10">
    <location>
        <begin position="321"/>
        <end position="358"/>
    </location>
</feature>
<dbReference type="AlphaFoldDB" id="A0A941DU63"/>
<sequence length="585" mass="66563">MLTELSIQDFAIINKISITFHDGLTVLTGETGAGKSIIIDAVQLLAGGRGSVEFVRYGTKKADIEGLFTIDDKSHAIYEIGRQYGIEIQDEQIVLRRTITANGKSICRVNSKLVTLAILREFGKALIDIHSQHETQSLMDPDNHIDLLDQYNAAQIGRAKEEYIRLYEELSNLKTRYRKLSENEQETAQRLDLLEFQMTELASADLEPNEDQRLEEERSSLANYERIYAALQIAYNALYGDQKGLEWVTTAQTALQDNGRYDTFIAGKAEEIGNYFFGLEELTHDLGNYLESMQYDPERLNEIEARLSEINRLKKKYGSSVDEILEYMAKIEEEMEEIKNKDSHLSKLEKQINEKAKDAYLEAEELHALRLKAANALTKEIHDELKGLYLDKAAFSVSFEHENMDQYIRSDEYHAINLHQKGYDQVKFMISTNPGEPLKELSKVASGGELSRIMLALKKIFARNQGVTSVIFDEVDTGVSGRVAQAIAEKIHHISKESQVLCITHLPQVAAMADTHKLIEKQTQNDRTHTMVSELSIDYQINELARMITGTKLTDTAVEHAREMLEMAVNYKSKKKHNMKDKARK</sequence>
<comment type="function">
    <text evidence="1 9">May be involved in recombinational repair of damaged DNA.</text>
</comment>
<evidence type="ECO:0000256" key="10">
    <source>
        <dbReference type="SAM" id="Coils"/>
    </source>
</evidence>
<comment type="similarity">
    <text evidence="2 9">Belongs to the RecN family.</text>
</comment>
<evidence type="ECO:0000313" key="12">
    <source>
        <dbReference type="EMBL" id="MBR7796735.1"/>
    </source>
</evidence>
<comment type="caution">
    <text evidence="12">The sequence shown here is derived from an EMBL/GenBank/DDBJ whole genome shotgun (WGS) entry which is preliminary data.</text>
</comment>
<evidence type="ECO:0000256" key="2">
    <source>
        <dbReference type="ARBA" id="ARBA00009441"/>
    </source>
</evidence>
<dbReference type="SUPFAM" id="SSF52540">
    <property type="entry name" value="P-loop containing nucleoside triphosphate hydrolases"/>
    <property type="match status" value="2"/>
</dbReference>
<dbReference type="GO" id="GO:0006281">
    <property type="term" value="P:DNA repair"/>
    <property type="evidence" value="ECO:0007669"/>
    <property type="project" value="UniProtKB-KW"/>
</dbReference>
<evidence type="ECO:0000256" key="5">
    <source>
        <dbReference type="ARBA" id="ARBA00022763"/>
    </source>
</evidence>
<keyword evidence="7 9" id="KW-0234">DNA repair</keyword>
<dbReference type="PANTHER" id="PTHR11059:SF0">
    <property type="entry name" value="DNA REPAIR PROTEIN RECN"/>
    <property type="match status" value="1"/>
</dbReference>
<dbReference type="InterPro" id="IPR003395">
    <property type="entry name" value="RecF/RecN/SMC_N"/>
</dbReference>
<keyword evidence="6" id="KW-0067">ATP-binding</keyword>
<accession>A0A941DU63</accession>
<evidence type="ECO:0000256" key="7">
    <source>
        <dbReference type="ARBA" id="ARBA00023204"/>
    </source>
</evidence>
<dbReference type="GO" id="GO:0009432">
    <property type="term" value="P:SOS response"/>
    <property type="evidence" value="ECO:0007669"/>
    <property type="project" value="TreeGrafter"/>
</dbReference>
<keyword evidence="13" id="KW-1185">Reference proteome</keyword>
<dbReference type="Gene3D" id="3.40.50.300">
    <property type="entry name" value="P-loop containing nucleotide triphosphate hydrolases"/>
    <property type="match status" value="2"/>
</dbReference>
<evidence type="ECO:0000256" key="4">
    <source>
        <dbReference type="ARBA" id="ARBA00022741"/>
    </source>
</evidence>
<feature type="domain" description="RecF/RecN/SMC N-terminal" evidence="11">
    <location>
        <begin position="1"/>
        <end position="524"/>
    </location>
</feature>
<evidence type="ECO:0000256" key="9">
    <source>
        <dbReference type="PIRNR" id="PIRNR003128"/>
    </source>
</evidence>
<dbReference type="NCBIfam" id="TIGR00634">
    <property type="entry name" value="recN"/>
    <property type="match status" value="1"/>
</dbReference>
<dbReference type="GO" id="GO:0006310">
    <property type="term" value="P:DNA recombination"/>
    <property type="evidence" value="ECO:0007669"/>
    <property type="project" value="InterPro"/>
</dbReference>
<evidence type="ECO:0000256" key="8">
    <source>
        <dbReference type="ARBA" id="ARBA00033408"/>
    </source>
</evidence>
<evidence type="ECO:0000259" key="11">
    <source>
        <dbReference type="Pfam" id="PF02463"/>
    </source>
</evidence>
<dbReference type="Proteomes" id="UP000675284">
    <property type="component" value="Unassembled WGS sequence"/>
</dbReference>
<evidence type="ECO:0000256" key="1">
    <source>
        <dbReference type="ARBA" id="ARBA00003618"/>
    </source>
</evidence>
<dbReference type="RefSeq" id="WP_121605067.1">
    <property type="nucleotide sequence ID" value="NZ_BAAACY010000011.1"/>
</dbReference>
<dbReference type="PIRSF" id="PIRSF003128">
    <property type="entry name" value="RecN"/>
    <property type="match status" value="1"/>
</dbReference>
<feature type="coiled-coil region" evidence="10">
    <location>
        <begin position="156"/>
        <end position="190"/>
    </location>
</feature>
<keyword evidence="10" id="KW-0175">Coiled coil</keyword>
<dbReference type="Pfam" id="PF02463">
    <property type="entry name" value="SMC_N"/>
    <property type="match status" value="1"/>
</dbReference>
<keyword evidence="4" id="KW-0547">Nucleotide-binding</keyword>
<name>A0A941DU63_9BACI</name>
<protein>
    <recommendedName>
        <fullName evidence="3 9">DNA repair protein RecN</fullName>
    </recommendedName>
    <alternativeName>
        <fullName evidence="8 9">Recombination protein N</fullName>
    </alternativeName>
</protein>
<proteinExistence type="inferred from homology"/>
<evidence type="ECO:0000256" key="6">
    <source>
        <dbReference type="ARBA" id="ARBA00022840"/>
    </source>
</evidence>
<dbReference type="FunFam" id="3.40.50.300:FF:000319">
    <property type="entry name" value="DNA repair protein RecN"/>
    <property type="match status" value="1"/>
</dbReference>
<dbReference type="CDD" id="cd03241">
    <property type="entry name" value="ABC_RecN"/>
    <property type="match status" value="2"/>
</dbReference>
<dbReference type="GO" id="GO:0005524">
    <property type="term" value="F:ATP binding"/>
    <property type="evidence" value="ECO:0007669"/>
    <property type="project" value="UniProtKB-KW"/>
</dbReference>
<dbReference type="EMBL" id="JAGSOT010000033">
    <property type="protein sequence ID" value="MBR7796735.1"/>
    <property type="molecule type" value="Genomic_DNA"/>
</dbReference>
<evidence type="ECO:0000256" key="3">
    <source>
        <dbReference type="ARBA" id="ARBA00021315"/>
    </source>
</evidence>
<dbReference type="InterPro" id="IPR027417">
    <property type="entry name" value="P-loop_NTPase"/>
</dbReference>
<organism evidence="12 13">
    <name type="scientific">Virgibacillus salarius</name>
    <dbReference type="NCBI Taxonomy" id="447199"/>
    <lineage>
        <taxon>Bacteria</taxon>
        <taxon>Bacillati</taxon>
        <taxon>Bacillota</taxon>
        <taxon>Bacilli</taxon>
        <taxon>Bacillales</taxon>
        <taxon>Bacillaceae</taxon>
        <taxon>Virgibacillus</taxon>
    </lineage>
</organism>
<evidence type="ECO:0000313" key="13">
    <source>
        <dbReference type="Proteomes" id="UP000675284"/>
    </source>
</evidence>
<dbReference type="GO" id="GO:0043590">
    <property type="term" value="C:bacterial nucleoid"/>
    <property type="evidence" value="ECO:0007669"/>
    <property type="project" value="TreeGrafter"/>
</dbReference>
<dbReference type="InterPro" id="IPR004604">
    <property type="entry name" value="DNA_recomb/repair_RecN"/>
</dbReference>